<evidence type="ECO:0000313" key="1">
    <source>
        <dbReference type="EMBL" id="CAN0387039.1"/>
    </source>
</evidence>
<proteinExistence type="predicted"/>
<sequence length="106" mass="11759">MTKQQERVEPVTIPPWNESGPGSRACDHIALERALFHSLVVLGWPGIQGSPWKHPSLQATSLTRQVKPRVPGHQLLQFKGSTLASVIITLDLDRLMPDAVLLYLIC</sequence>
<organism evidence="1 2">
    <name type="scientific">Rangifer tarandus platyrhynchus</name>
    <name type="common">Svalbard reindeer</name>
    <dbReference type="NCBI Taxonomy" id="3082113"/>
    <lineage>
        <taxon>Eukaryota</taxon>
        <taxon>Metazoa</taxon>
        <taxon>Chordata</taxon>
        <taxon>Craniata</taxon>
        <taxon>Vertebrata</taxon>
        <taxon>Euteleostomi</taxon>
        <taxon>Mammalia</taxon>
        <taxon>Eutheria</taxon>
        <taxon>Laurasiatheria</taxon>
        <taxon>Artiodactyla</taxon>
        <taxon>Ruminantia</taxon>
        <taxon>Pecora</taxon>
        <taxon>Cervidae</taxon>
        <taxon>Odocoileinae</taxon>
        <taxon>Rangifer</taxon>
    </lineage>
</organism>
<reference evidence="1" key="2">
    <citation type="submission" date="2025-03" db="EMBL/GenBank/DDBJ databases">
        <authorList>
            <consortium name="ELIXIR-Norway"/>
            <consortium name="Elixir Norway"/>
        </authorList>
    </citation>
    <scope>NUCLEOTIDE SEQUENCE</scope>
</reference>
<dbReference type="Proteomes" id="UP001162501">
    <property type="component" value="Chromosome 28"/>
</dbReference>
<gene>
    <name evidence="1" type="ORF">MRATA1EN22A_LOCUS17228</name>
</gene>
<accession>A0AC59ZE46</accession>
<reference evidence="1" key="1">
    <citation type="submission" date="2023-05" db="EMBL/GenBank/DDBJ databases">
        <authorList>
            <consortium name="ELIXIR-Norway"/>
        </authorList>
    </citation>
    <scope>NUCLEOTIDE SEQUENCE</scope>
</reference>
<dbReference type="EMBL" id="OX596112">
    <property type="protein sequence ID" value="CAN0387039.1"/>
    <property type="molecule type" value="Genomic_DNA"/>
</dbReference>
<evidence type="ECO:0000313" key="2">
    <source>
        <dbReference type="Proteomes" id="UP001162501"/>
    </source>
</evidence>
<name>A0AC59ZE46_RANTA</name>
<protein>
    <submittedName>
        <fullName evidence="1">Uncharacterized protein</fullName>
    </submittedName>
</protein>